<feature type="transmembrane region" description="Helical" evidence="1">
    <location>
        <begin position="426"/>
        <end position="446"/>
    </location>
</feature>
<dbReference type="Gene3D" id="3.30.2090.10">
    <property type="entry name" value="Multidrug efflux transporter AcrB TolC docking domain, DN and DC subdomains"/>
    <property type="match status" value="2"/>
</dbReference>
<feature type="transmembrane region" description="Helical" evidence="1">
    <location>
        <begin position="521"/>
        <end position="543"/>
    </location>
</feature>
<feature type="transmembrane region" description="Helical" evidence="1">
    <location>
        <begin position="850"/>
        <end position="872"/>
    </location>
</feature>
<dbReference type="Gene3D" id="3.30.70.1440">
    <property type="entry name" value="Multidrug efflux transporter AcrB pore domain"/>
    <property type="match status" value="1"/>
</dbReference>
<feature type="transmembrane region" description="Helical" evidence="1">
    <location>
        <begin position="384"/>
        <end position="406"/>
    </location>
</feature>
<dbReference type="OrthoDB" id="9758234at2"/>
<dbReference type="SUPFAM" id="SSF82714">
    <property type="entry name" value="Multidrug efflux transporter AcrB TolC docking domain, DN and DC subdomains"/>
    <property type="match status" value="2"/>
</dbReference>
<feature type="transmembrane region" description="Helical" evidence="1">
    <location>
        <begin position="879"/>
        <end position="899"/>
    </location>
</feature>
<protein>
    <submittedName>
        <fullName evidence="2">Multidrug efflux pump subunit AcrB</fullName>
    </submittedName>
</protein>
<feature type="transmembrane region" description="Helical" evidence="1">
    <location>
        <begin position="951"/>
        <end position="970"/>
    </location>
</feature>
<keyword evidence="1" id="KW-1133">Transmembrane helix</keyword>
<keyword evidence="1" id="KW-0812">Transmembrane</keyword>
<dbReference type="PANTHER" id="PTHR32063:SF24">
    <property type="entry name" value="CATION EFFLUX SYSTEM (ACRB_ACRD_ACRF FAMILY)"/>
    <property type="match status" value="1"/>
</dbReference>
<dbReference type="InterPro" id="IPR027463">
    <property type="entry name" value="AcrB_DN_DC_subdom"/>
</dbReference>
<dbReference type="PANTHER" id="PTHR32063">
    <property type="match status" value="1"/>
</dbReference>
<dbReference type="Proteomes" id="UP000316778">
    <property type="component" value="Unassembled WGS sequence"/>
</dbReference>
<comment type="caution">
    <text evidence="2">The sequence shown here is derived from an EMBL/GenBank/DDBJ whole genome shotgun (WGS) entry which is preliminary data.</text>
</comment>
<dbReference type="AlphaFoldDB" id="A0A562TFV0"/>
<dbReference type="InterPro" id="IPR001036">
    <property type="entry name" value="Acrflvin-R"/>
</dbReference>
<dbReference type="Pfam" id="PF00873">
    <property type="entry name" value="ACR_tran"/>
    <property type="match status" value="1"/>
</dbReference>
<dbReference type="EMBL" id="VLLG01000002">
    <property type="protein sequence ID" value="TWI92144.1"/>
    <property type="molecule type" value="Genomic_DNA"/>
</dbReference>
<evidence type="ECO:0000313" key="3">
    <source>
        <dbReference type="Proteomes" id="UP000316778"/>
    </source>
</evidence>
<feature type="transmembrane region" description="Helical" evidence="1">
    <location>
        <begin position="458"/>
        <end position="480"/>
    </location>
</feature>
<feature type="transmembrane region" description="Helical" evidence="1">
    <location>
        <begin position="356"/>
        <end position="378"/>
    </location>
</feature>
<proteinExistence type="predicted"/>
<dbReference type="PRINTS" id="PR00702">
    <property type="entry name" value="ACRIFLAVINRP"/>
</dbReference>
<feature type="transmembrane region" description="Helical" evidence="1">
    <location>
        <begin position="330"/>
        <end position="349"/>
    </location>
</feature>
<dbReference type="SUPFAM" id="SSF82866">
    <property type="entry name" value="Multidrug efflux transporter AcrB transmembrane domain"/>
    <property type="match status" value="2"/>
</dbReference>
<keyword evidence="1" id="KW-0472">Membrane</keyword>
<accession>A0A562TFV0</accession>
<dbReference type="Gene3D" id="3.30.70.1430">
    <property type="entry name" value="Multidrug efflux transporter AcrB pore domain"/>
    <property type="match status" value="2"/>
</dbReference>
<feature type="transmembrane region" description="Helical" evidence="1">
    <location>
        <begin position="905"/>
        <end position="930"/>
    </location>
</feature>
<dbReference type="Gene3D" id="1.20.1640.10">
    <property type="entry name" value="Multidrug efflux transporter AcrB transmembrane domain"/>
    <property type="match status" value="2"/>
</dbReference>
<dbReference type="GO" id="GO:0005886">
    <property type="term" value="C:plasma membrane"/>
    <property type="evidence" value="ECO:0007669"/>
    <property type="project" value="TreeGrafter"/>
</dbReference>
<dbReference type="RefSeq" id="WP_145711419.1">
    <property type="nucleotide sequence ID" value="NZ_BAAAFY010000001.1"/>
</dbReference>
<evidence type="ECO:0000313" key="2">
    <source>
        <dbReference type="EMBL" id="TWI92144.1"/>
    </source>
</evidence>
<sequence>MNIPKFFIKNWQFTICIFLLAAYWGIQSFRQMPKSEDPLFPLPQYQVICTYPGASPADIEQLVVKPLESALGALTDIEFIRTNVNDGIAAIQVKFLQNADEEKKYDEVQREINKVRPDLPADVAGIDVIQASTSNVNILQYALVTDKEPYSKLEAMADNIKAAIEKVKGVKEVGIHALPQQQVNVEVRLPEMAARGITVQAIANAVQSEATSIPGGYMDVGSNRYNIKTTGDFETVEAIRNTIIQSANGHLVYLKDIADVEAAYERNNYHARYNGKKAVFIAASQQDGTNIFDITEAVEAELQPYYAAGNGIRLEKVFDQSESVAHRLHGLYRDFIIAVLLVLVTLLPLGLRASYVVMLAIPTSIFIGITLLDLAGYSLNQFSIVGLVIALGLLVDDSIIVVENIVAKLRKGESREQAAINGTNQLTAAIAAVTTCIVLSFLPLVTLQGATGDFIRSLPLAVIFTMLGSLFVSLSLTPLVSRWLLKEQIGDNIFYRWVMKLNEGPFLRVLHKCLAWPKTTLLIALALIVAGIAMLQVIGVSFFPGAEKPQFLVNVTLPQGKNTASADSVCLRVEQELQKHPQIISVAASIGKGNPQVYYNLPQSPQKGNSAQLLCGLDHYSQRGTPLLLDSLRQVFARYPGVKIQVKEFVQGPPVQNPIEIRLLGDNTDTLQQLAARVEGIMNKTPGAIDIDNPLREARSELQIRVNHDKALALGVPVSEIYRTIRMVFAGLQVGEFTDNSGKDYNYRIMLLADEADTQSFDVFRDIYVASSTGRLIPFTQIASWQFSGAASTIQHYNRVRSVMVTAGVASGYLTNDVTNAIIREVKQIHFPVGYSYQAGGEIEKRKESFSGLTTALFIAVLAIAAVLVLAFHGVKGTLIVASAIPLGVFGSVIALWLGGYTFSFTAFIGIVTLVGLEVKNTIIIVDFTNQMRALGHDVDKAIELAREERFTPIFLTTLTAVFALIPLVLERSDFFSPLALVLIGGLLSSLFLTRFVEPVLYKMLMK</sequence>
<feature type="transmembrane region" description="Helical" evidence="1">
    <location>
        <begin position="7"/>
        <end position="26"/>
    </location>
</feature>
<feature type="transmembrane region" description="Helical" evidence="1">
    <location>
        <begin position="976"/>
        <end position="997"/>
    </location>
</feature>
<name>A0A562TFV0_CHIJA</name>
<dbReference type="SUPFAM" id="SSF82693">
    <property type="entry name" value="Multidrug efflux transporter AcrB pore domain, PN1, PN2, PC1 and PC2 subdomains"/>
    <property type="match status" value="2"/>
</dbReference>
<keyword evidence="3" id="KW-1185">Reference proteome</keyword>
<gene>
    <name evidence="2" type="ORF">LX66_1527</name>
</gene>
<dbReference type="Gene3D" id="3.30.70.1320">
    <property type="entry name" value="Multidrug efflux transporter AcrB pore domain like"/>
    <property type="match status" value="1"/>
</dbReference>
<evidence type="ECO:0000256" key="1">
    <source>
        <dbReference type="SAM" id="Phobius"/>
    </source>
</evidence>
<dbReference type="GO" id="GO:0042910">
    <property type="term" value="F:xenobiotic transmembrane transporter activity"/>
    <property type="evidence" value="ECO:0007669"/>
    <property type="project" value="TreeGrafter"/>
</dbReference>
<reference evidence="2 3" key="1">
    <citation type="journal article" date="2013" name="Stand. Genomic Sci.">
        <title>Genomic Encyclopedia of Type Strains, Phase I: The one thousand microbial genomes (KMG-I) project.</title>
        <authorList>
            <person name="Kyrpides N.C."/>
            <person name="Woyke T."/>
            <person name="Eisen J.A."/>
            <person name="Garrity G."/>
            <person name="Lilburn T.G."/>
            <person name="Beck B.J."/>
            <person name="Whitman W.B."/>
            <person name="Hugenholtz P."/>
            <person name="Klenk H.P."/>
        </authorList>
    </citation>
    <scope>NUCLEOTIDE SEQUENCE [LARGE SCALE GENOMIC DNA]</scope>
    <source>
        <strain evidence="2 3">DSM 13484</strain>
    </source>
</reference>
<organism evidence="2 3">
    <name type="scientific">Chitinophaga japonensis</name>
    <name type="common">Flexibacter japonensis</name>
    <dbReference type="NCBI Taxonomy" id="104662"/>
    <lineage>
        <taxon>Bacteria</taxon>
        <taxon>Pseudomonadati</taxon>
        <taxon>Bacteroidota</taxon>
        <taxon>Chitinophagia</taxon>
        <taxon>Chitinophagales</taxon>
        <taxon>Chitinophagaceae</taxon>
        <taxon>Chitinophaga</taxon>
    </lineage>
</organism>